<dbReference type="InterPro" id="IPR000182">
    <property type="entry name" value="GNAT_dom"/>
</dbReference>
<gene>
    <name evidence="2" type="ORF">LXN57_08340</name>
</gene>
<sequence length="177" mass="18921">MTSTMPTASLSIDQRTGIRHLMDLAFLGGFDDDDFDHALGGLHFLVEEHGTLVAHAAVVQRSFLHGGRAYRCGYVEAVAVHPDRRGQGFAAAVMSAAESVIDRAYDLGALSASAAGRGLYVARGWLPWLGRTAVLAPDGLTFTAEDDDSTFVRPVPGGPVLDRTGTLTCDYRNGDVW</sequence>
<name>A0ABT0XVD7_9ACTN</name>
<dbReference type="PROSITE" id="PS51186">
    <property type="entry name" value="GNAT"/>
    <property type="match status" value="1"/>
</dbReference>
<organism evidence="2 3">
    <name type="scientific">Paractinoplanes hotanensis</name>
    <dbReference type="NCBI Taxonomy" id="2906497"/>
    <lineage>
        <taxon>Bacteria</taxon>
        <taxon>Bacillati</taxon>
        <taxon>Actinomycetota</taxon>
        <taxon>Actinomycetes</taxon>
        <taxon>Micromonosporales</taxon>
        <taxon>Micromonosporaceae</taxon>
        <taxon>Paractinoplanes</taxon>
    </lineage>
</organism>
<protein>
    <submittedName>
        <fullName evidence="2">GNAT family N-acetyltransferase</fullName>
    </submittedName>
</protein>
<dbReference type="SUPFAM" id="SSF55729">
    <property type="entry name" value="Acyl-CoA N-acyltransferases (Nat)"/>
    <property type="match status" value="1"/>
</dbReference>
<comment type="caution">
    <text evidence="2">The sequence shown here is derived from an EMBL/GenBank/DDBJ whole genome shotgun (WGS) entry which is preliminary data.</text>
</comment>
<dbReference type="InterPro" id="IPR016181">
    <property type="entry name" value="Acyl_CoA_acyltransferase"/>
</dbReference>
<keyword evidence="3" id="KW-1185">Reference proteome</keyword>
<dbReference type="EMBL" id="JAMQOL010000010">
    <property type="protein sequence ID" value="MCM4077570.1"/>
    <property type="molecule type" value="Genomic_DNA"/>
</dbReference>
<reference evidence="2 3" key="1">
    <citation type="submission" date="2022-06" db="EMBL/GenBank/DDBJ databases">
        <title>Actinoplanes abujensis sp. nov., isolated from Nigerian arid soil.</title>
        <authorList>
            <person name="Ding P."/>
        </authorList>
    </citation>
    <scope>NUCLEOTIDE SEQUENCE [LARGE SCALE GENOMIC DNA]</scope>
    <source>
        <strain evidence="3">TRM88002</strain>
    </source>
</reference>
<evidence type="ECO:0000313" key="3">
    <source>
        <dbReference type="Proteomes" id="UP001523216"/>
    </source>
</evidence>
<dbReference type="Proteomes" id="UP001523216">
    <property type="component" value="Unassembled WGS sequence"/>
</dbReference>
<evidence type="ECO:0000259" key="1">
    <source>
        <dbReference type="PROSITE" id="PS51186"/>
    </source>
</evidence>
<accession>A0ABT0XVD7</accession>
<dbReference type="Gene3D" id="3.40.630.30">
    <property type="match status" value="1"/>
</dbReference>
<proteinExistence type="predicted"/>
<dbReference type="CDD" id="cd04301">
    <property type="entry name" value="NAT_SF"/>
    <property type="match status" value="1"/>
</dbReference>
<dbReference type="Pfam" id="PF00583">
    <property type="entry name" value="Acetyltransf_1"/>
    <property type="match status" value="1"/>
</dbReference>
<evidence type="ECO:0000313" key="2">
    <source>
        <dbReference type="EMBL" id="MCM4077570.1"/>
    </source>
</evidence>
<feature type="domain" description="N-acetyltransferase" evidence="1">
    <location>
        <begin position="1"/>
        <end position="143"/>
    </location>
</feature>